<dbReference type="HOGENOM" id="CLU_004435_1_2_0"/>
<name>D1B869_THEAS</name>
<dbReference type="EnsemblBacteria" id="ACZ18472">
    <property type="protein sequence ID" value="ACZ18472"/>
    <property type="gene ID" value="Taci_0233"/>
</dbReference>
<dbReference type="SUPFAM" id="SSF48452">
    <property type="entry name" value="TPR-like"/>
    <property type="match status" value="2"/>
</dbReference>
<dbReference type="OrthoDB" id="190810at2"/>
<reference evidence="3 4" key="1">
    <citation type="journal article" date="2009" name="Stand. Genomic Sci.">
        <title>Complete genome sequence of Thermanaerovibrio acidaminovorans type strain (Su883).</title>
        <authorList>
            <person name="Chovatia M."/>
            <person name="Sikorski J."/>
            <person name="Schroder M."/>
            <person name="Lapidus A."/>
            <person name="Nolan M."/>
            <person name="Tice H."/>
            <person name="Glavina Del Rio T."/>
            <person name="Copeland A."/>
            <person name="Cheng J.F."/>
            <person name="Lucas S."/>
            <person name="Chen F."/>
            <person name="Bruce D."/>
            <person name="Goodwin L."/>
            <person name="Pitluck S."/>
            <person name="Ivanova N."/>
            <person name="Mavromatis K."/>
            <person name="Ovchinnikova G."/>
            <person name="Pati A."/>
            <person name="Chen A."/>
            <person name="Palaniappan K."/>
            <person name="Land M."/>
            <person name="Hauser L."/>
            <person name="Chang Y.J."/>
            <person name="Jeffries C.D."/>
            <person name="Chain P."/>
            <person name="Saunders E."/>
            <person name="Detter J.C."/>
            <person name="Brettin T."/>
            <person name="Rohde M."/>
            <person name="Goker M."/>
            <person name="Spring S."/>
            <person name="Bristow J."/>
            <person name="Markowitz V."/>
            <person name="Hugenholtz P."/>
            <person name="Kyrpides N.C."/>
            <person name="Klenk H.P."/>
            <person name="Eisen J.A."/>
        </authorList>
    </citation>
    <scope>NUCLEOTIDE SEQUENCE [LARGE SCALE GENOMIC DNA]</scope>
    <source>
        <strain evidence="4">ATCC 49978 / DSM 6589 / Su883</strain>
    </source>
</reference>
<dbReference type="InterPro" id="IPR041664">
    <property type="entry name" value="AAA_16"/>
</dbReference>
<proteinExistence type="predicted"/>
<evidence type="ECO:0000313" key="3">
    <source>
        <dbReference type="EMBL" id="ACZ18472.1"/>
    </source>
</evidence>
<dbReference type="GO" id="GO:0003677">
    <property type="term" value="F:DNA binding"/>
    <property type="evidence" value="ECO:0007669"/>
    <property type="project" value="InterPro"/>
</dbReference>
<evidence type="ECO:0000313" key="4">
    <source>
        <dbReference type="Proteomes" id="UP000002030"/>
    </source>
</evidence>
<dbReference type="STRING" id="525903.Taci_0233"/>
<dbReference type="InterPro" id="IPR011990">
    <property type="entry name" value="TPR-like_helical_dom_sf"/>
</dbReference>
<dbReference type="EMBL" id="CP001818">
    <property type="protein sequence ID" value="ACZ18472.1"/>
    <property type="molecule type" value="Genomic_DNA"/>
</dbReference>
<evidence type="ECO:0000259" key="2">
    <source>
        <dbReference type="SMART" id="SM01043"/>
    </source>
</evidence>
<dbReference type="eggNOG" id="COG3629">
    <property type="taxonomic scope" value="Bacteria"/>
</dbReference>
<dbReference type="SMART" id="SM01043">
    <property type="entry name" value="BTAD"/>
    <property type="match status" value="1"/>
</dbReference>
<dbReference type="RefSeq" id="WP_012868988.1">
    <property type="nucleotide sequence ID" value="NC_013522.1"/>
</dbReference>
<dbReference type="SUPFAM" id="SSF52540">
    <property type="entry name" value="P-loop containing nucleoside triphosphate hydrolases"/>
    <property type="match status" value="1"/>
</dbReference>
<feature type="domain" description="AAA+ ATPase" evidence="1">
    <location>
        <begin position="242"/>
        <end position="413"/>
    </location>
</feature>
<dbReference type="GO" id="GO:0006355">
    <property type="term" value="P:regulation of DNA-templated transcription"/>
    <property type="evidence" value="ECO:0007669"/>
    <property type="project" value="InterPro"/>
</dbReference>
<dbReference type="Gene3D" id="3.40.50.300">
    <property type="entry name" value="P-loop containing nucleotide triphosphate hydrolases"/>
    <property type="match status" value="1"/>
</dbReference>
<dbReference type="Gene3D" id="1.10.10.10">
    <property type="entry name" value="Winged helix-like DNA-binding domain superfamily/Winged helix DNA-binding domain"/>
    <property type="match status" value="1"/>
</dbReference>
<gene>
    <name evidence="3" type="ordered locus">Taci_0233</name>
</gene>
<dbReference type="eggNOG" id="COG2909">
    <property type="taxonomic scope" value="Bacteria"/>
</dbReference>
<dbReference type="InterPro" id="IPR005158">
    <property type="entry name" value="BTAD"/>
</dbReference>
<dbReference type="InterPro" id="IPR051677">
    <property type="entry name" value="AfsR-DnrI-RedD_regulator"/>
</dbReference>
<dbReference type="PANTHER" id="PTHR35807">
    <property type="entry name" value="TRANSCRIPTIONAL REGULATOR REDD-RELATED"/>
    <property type="match status" value="1"/>
</dbReference>
<dbReference type="InterPro" id="IPR016032">
    <property type="entry name" value="Sig_transdc_resp-reg_C-effctor"/>
</dbReference>
<protein>
    <submittedName>
        <fullName evidence="3">Transcriptional regulator, SARP family</fullName>
    </submittedName>
</protein>
<dbReference type="KEGG" id="tai:Taci_0233"/>
<evidence type="ECO:0000259" key="1">
    <source>
        <dbReference type="SMART" id="SM00382"/>
    </source>
</evidence>
<dbReference type="Pfam" id="PF13191">
    <property type="entry name" value="AAA_16"/>
    <property type="match status" value="1"/>
</dbReference>
<organism evidence="3 4">
    <name type="scientific">Thermanaerovibrio acidaminovorans (strain ATCC 49978 / DSM 6589 / Su883)</name>
    <name type="common">Selenomonas acidaminovorans</name>
    <dbReference type="NCBI Taxonomy" id="525903"/>
    <lineage>
        <taxon>Bacteria</taxon>
        <taxon>Thermotogati</taxon>
        <taxon>Synergistota</taxon>
        <taxon>Synergistia</taxon>
        <taxon>Synergistales</taxon>
        <taxon>Synergistaceae</taxon>
        <taxon>Thermanaerovibrio</taxon>
    </lineage>
</organism>
<dbReference type="InterPro" id="IPR036388">
    <property type="entry name" value="WH-like_DNA-bd_sf"/>
</dbReference>
<dbReference type="InterPro" id="IPR003593">
    <property type="entry name" value="AAA+_ATPase"/>
</dbReference>
<dbReference type="Proteomes" id="UP000002030">
    <property type="component" value="Chromosome"/>
</dbReference>
<keyword evidence="4" id="KW-1185">Reference proteome</keyword>
<dbReference type="SUPFAM" id="SSF46894">
    <property type="entry name" value="C-terminal effector domain of the bipartite response regulators"/>
    <property type="match status" value="1"/>
</dbReference>
<dbReference type="InterPro" id="IPR027417">
    <property type="entry name" value="P-loop_NTPase"/>
</dbReference>
<accession>D1B869</accession>
<feature type="domain" description="Bacterial transcriptional activator" evidence="2">
    <location>
        <begin position="94"/>
        <end position="215"/>
    </location>
</feature>
<sequence length="911" mass="101546">MRPMKARLLGPMALWSHGEGVHLPFKKAYGLLAYVLVNRRVHRDRLMDLLWGDVDRVKASGSLRNALYEIRRHLPPEALVPRRLWVERGPGWEVDLDLLEEGRLPPEAGDFLEGFSLPECPLFDDWVYQVRQQVRERIRRMVLEGAGGEGDRHLMWLFRSDPTDHRVVPVVMGALMGSNRPGEALRAFWLHRRALMEDLEDGPSEQVLELRDRVLERVLRRSKLVGRDRELRAALDFAASPGGSVVWISGEPGVGKTRFARELVRLSYPARALWGRPTLGRVPLWPWEDLLKGLSPIGHLPGAEEAAMRLGRVFPSLGVRGLDFQPSDAASIGVMAFRIIRQVARTEGPVWLCFDDLHRFDHPSLEALRAFLSCLGGDGGVSVALVSRRGDHPIRRHLRSLKGRGVELLELELSPLDVRSGAAMYLALTGVELTPREAEALHASTLGLPLFIEEAAGRSSWRTDLLSGAVEGLMGDLSGPEVELMEALSVLDGPVEVEDLREVSGLSEGAFREALRSLLGLRLVRLEGGGEVVDVYHGIFRECVYLSMDPLVKGELHRRAGGVLGRKGDPFSVQRGIHHMRRGGDPRGELKLRLKDLTRHMELHYELFPPLPDEALKAPSPFYGDREATLEMLDQVGPLVGASGGDRGYLARFLMLKGGFLLWWGEYGRGRGMVLQALELAEGLGDGVLVLGALRRLGYLYVQLEDHRSLGDVASRMEVASGGDLPHLGLALRLRGLSLAFAGLHREALEVFGESAQVFSLLGESGFRYHLNRLAAEAYRGESTFAMGRREEGLQLVRRCLEEAESLGMRRLRPFMMSLLGRLECLEGRWAEGAWLGAEALRALDQMPWWRIDAPTLAMGALQEALEGRRDRARSLMGEARSALGIRKPSWDSFLRLAQEELRRLSSLPEA</sequence>
<dbReference type="AlphaFoldDB" id="D1B869"/>
<dbReference type="SMART" id="SM00382">
    <property type="entry name" value="AAA"/>
    <property type="match status" value="1"/>
</dbReference>